<reference evidence="6" key="1">
    <citation type="journal article" date="2017" name="Nat. Commun.">
        <title>The asparagus genome sheds light on the origin and evolution of a young Y chromosome.</title>
        <authorList>
            <person name="Harkess A."/>
            <person name="Zhou J."/>
            <person name="Xu C."/>
            <person name="Bowers J.E."/>
            <person name="Van der Hulst R."/>
            <person name="Ayyampalayam S."/>
            <person name="Mercati F."/>
            <person name="Riccardi P."/>
            <person name="McKain M.R."/>
            <person name="Kakrana A."/>
            <person name="Tang H."/>
            <person name="Ray J."/>
            <person name="Groenendijk J."/>
            <person name="Arikit S."/>
            <person name="Mathioni S.M."/>
            <person name="Nakano M."/>
            <person name="Shan H."/>
            <person name="Telgmann-Rauber A."/>
            <person name="Kanno A."/>
            <person name="Yue Z."/>
            <person name="Chen H."/>
            <person name="Li W."/>
            <person name="Chen Y."/>
            <person name="Xu X."/>
            <person name="Zhang Y."/>
            <person name="Luo S."/>
            <person name="Chen H."/>
            <person name="Gao J."/>
            <person name="Mao Z."/>
            <person name="Pires J.C."/>
            <person name="Luo M."/>
            <person name="Kudrna D."/>
            <person name="Wing R.A."/>
            <person name="Meyers B.C."/>
            <person name="Yi K."/>
            <person name="Kong H."/>
            <person name="Lavrijsen P."/>
            <person name="Sunseri F."/>
            <person name="Falavigna A."/>
            <person name="Ye Y."/>
            <person name="Leebens-Mack J.H."/>
            <person name="Chen G."/>
        </authorList>
    </citation>
    <scope>NUCLEOTIDE SEQUENCE [LARGE SCALE GENOMIC DNA]</scope>
    <source>
        <strain evidence="6">cv. DH0086</strain>
    </source>
</reference>
<dbReference type="Gramene" id="ONK79469">
    <property type="protein sequence ID" value="ONK79469"/>
    <property type="gene ID" value="A4U43_C01F6680"/>
</dbReference>
<evidence type="ECO:0000259" key="4">
    <source>
        <dbReference type="Pfam" id="PF24922"/>
    </source>
</evidence>
<dbReference type="InterPro" id="IPR011043">
    <property type="entry name" value="Gal_Oxase/kelch_b-propeller"/>
</dbReference>
<dbReference type="InterPro" id="IPR056819">
    <property type="entry name" value="ACBP4-6_C"/>
</dbReference>
<protein>
    <recommendedName>
        <fullName evidence="4">Acyl-CoA-binding domain-containing protein</fullName>
    </recommendedName>
</protein>
<dbReference type="Pfam" id="PF01344">
    <property type="entry name" value="Kelch_1"/>
    <property type="match status" value="1"/>
</dbReference>
<dbReference type="InterPro" id="IPR006652">
    <property type="entry name" value="Kelch_1"/>
</dbReference>
<accession>A0A5P1FR51</accession>
<dbReference type="Proteomes" id="UP000243459">
    <property type="component" value="Chromosome 1"/>
</dbReference>
<keyword evidence="3" id="KW-0175">Coiled coil</keyword>
<proteinExistence type="predicted"/>
<dbReference type="AlphaFoldDB" id="A0A5P1FR51"/>
<name>A0A5P1FR51_ASPOF</name>
<feature type="coiled-coil region" evidence="3">
    <location>
        <begin position="421"/>
        <end position="455"/>
    </location>
</feature>
<dbReference type="EMBL" id="CM007381">
    <property type="protein sequence ID" value="ONK79469.1"/>
    <property type="molecule type" value="Genomic_DNA"/>
</dbReference>
<dbReference type="Pfam" id="PF24922">
    <property type="entry name" value="ACBP4_C"/>
    <property type="match status" value="1"/>
</dbReference>
<dbReference type="SUPFAM" id="SSF50965">
    <property type="entry name" value="Galactose oxidase, central domain"/>
    <property type="match status" value="1"/>
</dbReference>
<keyword evidence="2" id="KW-0677">Repeat</keyword>
<evidence type="ECO:0000313" key="6">
    <source>
        <dbReference type="Proteomes" id="UP000243459"/>
    </source>
</evidence>
<dbReference type="Gene3D" id="2.120.10.80">
    <property type="entry name" value="Kelch-type beta propeller"/>
    <property type="match status" value="2"/>
</dbReference>
<organism evidence="5 6">
    <name type="scientific">Asparagus officinalis</name>
    <name type="common">Garden asparagus</name>
    <dbReference type="NCBI Taxonomy" id="4686"/>
    <lineage>
        <taxon>Eukaryota</taxon>
        <taxon>Viridiplantae</taxon>
        <taxon>Streptophyta</taxon>
        <taxon>Embryophyta</taxon>
        <taxon>Tracheophyta</taxon>
        <taxon>Spermatophyta</taxon>
        <taxon>Magnoliopsida</taxon>
        <taxon>Liliopsida</taxon>
        <taxon>Asparagales</taxon>
        <taxon>Asparagaceae</taxon>
        <taxon>Asparagoideae</taxon>
        <taxon>Asparagus</taxon>
    </lineage>
</organism>
<dbReference type="InterPro" id="IPR015915">
    <property type="entry name" value="Kelch-typ_b-propeller"/>
</dbReference>
<evidence type="ECO:0000256" key="3">
    <source>
        <dbReference type="SAM" id="Coils"/>
    </source>
</evidence>
<evidence type="ECO:0000256" key="2">
    <source>
        <dbReference type="ARBA" id="ARBA00022737"/>
    </source>
</evidence>
<keyword evidence="1" id="KW-0880">Kelch repeat</keyword>
<sequence>MELQSIKVKKKVEPANSPDIITTELIGVMEDNQGTDLRAYLSVAENDRWILISLSGWRPLGRYKHSAQIVKEKLYVIGGSRNGRYLSDIQVFDLRTLKWSTLSLHAYSSNDVLKENFPAMAGHSLVKWESKLLVVAGHSKEASDTVTVWSIDLETSSFSVVNTHGRAPTARGGQSVAVVGTRLLIFGGESTRGQLLNDLHILDLSTMCWDLVQTKNMPPAPRFDHTASVHSDQYLLIFGGSSHSTCFNDLHVLDLQTMEWSQPETQGIAVAPRGGHASTTVDEHWYIVGGGDNRSGATDTVVLNTSKLVWSLSTTVGGRDPLASEGLTVCSATMDGEKFLIAFGGYNGKYNNDLFVLKPKTRDSKQPRLFQSPAAAAAAASVTAAYALAKITDKNGDSVNSEGVNLKLASANSGKVVAVDTDKLTSEKKSLESKLEEVLNENSRLKNSLDEMNNSHNLLLMELQSVQGHVAAESSRCFKLEAQIAEIQKRLESFSSIEQELENLQHQKLKIVKDTSAPQRQDSGGIWRWMAGTTQSP</sequence>
<evidence type="ECO:0000256" key="1">
    <source>
        <dbReference type="ARBA" id="ARBA00022441"/>
    </source>
</evidence>
<dbReference type="PANTHER" id="PTHR46093">
    <property type="entry name" value="ACYL-COA-BINDING DOMAIN-CONTAINING PROTEIN 5"/>
    <property type="match status" value="1"/>
</dbReference>
<gene>
    <name evidence="5" type="ORF">A4U43_C01F6680</name>
</gene>
<feature type="domain" description="Acyl-CoA-binding" evidence="4">
    <location>
        <begin position="419"/>
        <end position="516"/>
    </location>
</feature>
<dbReference type="OMA" id="TQGAHIN"/>
<keyword evidence="6" id="KW-1185">Reference proteome</keyword>
<dbReference type="PANTHER" id="PTHR46093:SF5">
    <property type="entry name" value="OS02G0822800 PROTEIN"/>
    <property type="match status" value="1"/>
</dbReference>
<evidence type="ECO:0000313" key="5">
    <source>
        <dbReference type="EMBL" id="ONK79469.1"/>
    </source>
</evidence>
<dbReference type="Pfam" id="PF24681">
    <property type="entry name" value="Kelch_KLHDC2_KLHL20_DRC7"/>
    <property type="match status" value="1"/>
</dbReference>